<accession>A0ACC2MGI3</accession>
<dbReference type="EMBL" id="CM056810">
    <property type="protein sequence ID" value="KAJ8644459.1"/>
    <property type="molecule type" value="Genomic_DNA"/>
</dbReference>
<name>A0ACC2MGI3_PERAE</name>
<evidence type="ECO:0000313" key="2">
    <source>
        <dbReference type="Proteomes" id="UP001234297"/>
    </source>
</evidence>
<protein>
    <submittedName>
        <fullName evidence="1">Uncharacterized protein</fullName>
    </submittedName>
</protein>
<sequence length="261" mass="27378">MLPIFTSPLKSPRLNCPLRAIALVNHQGLDGFNAHFLKGDRDRFLRYTPHYRSFNTQRRVTGIDSLLSGEGTSAEQVTVAIPAERLVEPGDRASASHSDSEPAETAAVEAGTSSQRRRVVASSSSKEGEDRMLSRHCQRFMAENLSDSAFGGVKDEALDAPRFAGGASASSPPAVAAVAEVAPTAAAAVGITAVAAAITGISPTPLSLADIAIDDSPPEFSPRVEGRECPAEVVEEGEPGKRPRIKVSPDPSSPPSTEEAP</sequence>
<organism evidence="1 2">
    <name type="scientific">Persea americana</name>
    <name type="common">Avocado</name>
    <dbReference type="NCBI Taxonomy" id="3435"/>
    <lineage>
        <taxon>Eukaryota</taxon>
        <taxon>Viridiplantae</taxon>
        <taxon>Streptophyta</taxon>
        <taxon>Embryophyta</taxon>
        <taxon>Tracheophyta</taxon>
        <taxon>Spermatophyta</taxon>
        <taxon>Magnoliopsida</taxon>
        <taxon>Magnoliidae</taxon>
        <taxon>Laurales</taxon>
        <taxon>Lauraceae</taxon>
        <taxon>Persea</taxon>
    </lineage>
</organism>
<evidence type="ECO:0000313" key="1">
    <source>
        <dbReference type="EMBL" id="KAJ8644459.1"/>
    </source>
</evidence>
<proteinExistence type="predicted"/>
<gene>
    <name evidence="1" type="ORF">MRB53_006207</name>
</gene>
<dbReference type="Proteomes" id="UP001234297">
    <property type="component" value="Chromosome 2"/>
</dbReference>
<comment type="caution">
    <text evidence="1">The sequence shown here is derived from an EMBL/GenBank/DDBJ whole genome shotgun (WGS) entry which is preliminary data.</text>
</comment>
<reference evidence="1 2" key="1">
    <citation type="journal article" date="2022" name="Hortic Res">
        <title>A haplotype resolved chromosomal level avocado genome allows analysis of novel avocado genes.</title>
        <authorList>
            <person name="Nath O."/>
            <person name="Fletcher S.J."/>
            <person name="Hayward A."/>
            <person name="Shaw L.M."/>
            <person name="Masouleh A.K."/>
            <person name="Furtado A."/>
            <person name="Henry R.J."/>
            <person name="Mitter N."/>
        </authorList>
    </citation>
    <scope>NUCLEOTIDE SEQUENCE [LARGE SCALE GENOMIC DNA]</scope>
    <source>
        <strain evidence="2">cv. Hass</strain>
    </source>
</reference>
<keyword evidence="2" id="KW-1185">Reference proteome</keyword>